<comment type="caution">
    <text evidence="4">The sequence shown here is derived from an EMBL/GenBank/DDBJ whole genome shotgun (WGS) entry which is preliminary data.</text>
</comment>
<dbReference type="Proteomes" id="UP001592531">
    <property type="component" value="Unassembled WGS sequence"/>
</dbReference>
<evidence type="ECO:0000256" key="1">
    <source>
        <dbReference type="ARBA" id="ARBA00023125"/>
    </source>
</evidence>
<organism evidence="4 5">
    <name type="scientific">Streptacidiphilus cavernicola</name>
    <dbReference type="NCBI Taxonomy" id="3342716"/>
    <lineage>
        <taxon>Bacteria</taxon>
        <taxon>Bacillati</taxon>
        <taxon>Actinomycetota</taxon>
        <taxon>Actinomycetes</taxon>
        <taxon>Kitasatosporales</taxon>
        <taxon>Streptomycetaceae</taxon>
        <taxon>Streptacidiphilus</taxon>
    </lineage>
</organism>
<dbReference type="InterPro" id="IPR036271">
    <property type="entry name" value="Tet_transcr_reg_TetR-rel_C_sf"/>
</dbReference>
<feature type="domain" description="HTH tetR-type" evidence="3">
    <location>
        <begin position="8"/>
        <end position="68"/>
    </location>
</feature>
<dbReference type="RefSeq" id="WP_380535742.1">
    <property type="nucleotide sequence ID" value="NZ_JBHFAB010000008.1"/>
</dbReference>
<name>A0ABV6VUU8_9ACTN</name>
<dbReference type="SUPFAM" id="SSF48498">
    <property type="entry name" value="Tetracyclin repressor-like, C-terminal domain"/>
    <property type="match status" value="1"/>
</dbReference>
<dbReference type="Pfam" id="PF00440">
    <property type="entry name" value="TetR_N"/>
    <property type="match status" value="1"/>
</dbReference>
<dbReference type="PRINTS" id="PR00455">
    <property type="entry name" value="HTHTETR"/>
</dbReference>
<reference evidence="4 5" key="1">
    <citation type="submission" date="2024-09" db="EMBL/GenBank/DDBJ databases">
        <authorList>
            <person name="Lee S.D."/>
        </authorList>
    </citation>
    <scope>NUCLEOTIDE SEQUENCE [LARGE SCALE GENOMIC DNA]</scope>
    <source>
        <strain evidence="4 5">N8-3</strain>
    </source>
</reference>
<evidence type="ECO:0000313" key="4">
    <source>
        <dbReference type="EMBL" id="MFC1417534.1"/>
    </source>
</evidence>
<dbReference type="InterPro" id="IPR009057">
    <property type="entry name" value="Homeodomain-like_sf"/>
</dbReference>
<dbReference type="PANTHER" id="PTHR30055:SF219">
    <property type="entry name" value="TRANSCRIPTIONAL REGULATORY PROTEIN"/>
    <property type="match status" value="1"/>
</dbReference>
<sequence length="213" mass="22802">MPLPEGPDASRERIVAAATTLFAEHGYDGTTTRGIAAAAGLNMATVAYHVGGKPDLYQEVMRRAHQAEQDALGPALADFRSAARTDAPAAAAALVDRYLDFCLAQPHVPALWMRRWLADAAEVADLEAAYASPLIESVRDAVLAALPDRSAADVEMTVWTVLWSTHGFCRSGILDAAAVRRGPGDPASVARFRAHLRGLVLHDLGLVPTERQR</sequence>
<evidence type="ECO:0000313" key="5">
    <source>
        <dbReference type="Proteomes" id="UP001592531"/>
    </source>
</evidence>
<dbReference type="SUPFAM" id="SSF46689">
    <property type="entry name" value="Homeodomain-like"/>
    <property type="match status" value="1"/>
</dbReference>
<keyword evidence="1 2" id="KW-0238">DNA-binding</keyword>
<dbReference type="InterPro" id="IPR001647">
    <property type="entry name" value="HTH_TetR"/>
</dbReference>
<accession>A0ABV6VUU8</accession>
<dbReference type="EMBL" id="JBHFAB010000008">
    <property type="protein sequence ID" value="MFC1417534.1"/>
    <property type="molecule type" value="Genomic_DNA"/>
</dbReference>
<feature type="DNA-binding region" description="H-T-H motif" evidence="2">
    <location>
        <begin position="31"/>
        <end position="50"/>
    </location>
</feature>
<dbReference type="PROSITE" id="PS50977">
    <property type="entry name" value="HTH_TETR_2"/>
    <property type="match status" value="1"/>
</dbReference>
<evidence type="ECO:0000256" key="2">
    <source>
        <dbReference type="PROSITE-ProRule" id="PRU00335"/>
    </source>
</evidence>
<proteinExistence type="predicted"/>
<gene>
    <name evidence="4" type="ORF">ACEZDE_12840</name>
</gene>
<keyword evidence="5" id="KW-1185">Reference proteome</keyword>
<protein>
    <submittedName>
        <fullName evidence="4">TetR/AcrR family transcriptional regulator</fullName>
    </submittedName>
</protein>
<evidence type="ECO:0000259" key="3">
    <source>
        <dbReference type="PROSITE" id="PS50977"/>
    </source>
</evidence>
<dbReference type="PANTHER" id="PTHR30055">
    <property type="entry name" value="HTH-TYPE TRANSCRIPTIONAL REGULATOR RUTR"/>
    <property type="match status" value="1"/>
</dbReference>
<dbReference type="Gene3D" id="1.10.357.10">
    <property type="entry name" value="Tetracycline Repressor, domain 2"/>
    <property type="match status" value="1"/>
</dbReference>
<dbReference type="InterPro" id="IPR050109">
    <property type="entry name" value="HTH-type_TetR-like_transc_reg"/>
</dbReference>